<keyword evidence="1" id="KW-1133">Transmembrane helix</keyword>
<evidence type="ECO:0000256" key="2">
    <source>
        <dbReference type="SAM" id="SignalP"/>
    </source>
</evidence>
<accession>A0ABV0T6X9</accession>
<dbReference type="EMBL" id="JAHRIQ010023835">
    <property type="protein sequence ID" value="MEQ2228496.1"/>
    <property type="molecule type" value="Genomic_DNA"/>
</dbReference>
<keyword evidence="2" id="KW-0732">Signal</keyword>
<proteinExistence type="predicted"/>
<feature type="transmembrane region" description="Helical" evidence="1">
    <location>
        <begin position="93"/>
        <end position="115"/>
    </location>
</feature>
<reference evidence="3 4" key="1">
    <citation type="submission" date="2021-06" db="EMBL/GenBank/DDBJ databases">
        <authorList>
            <person name="Palmer J.M."/>
        </authorList>
    </citation>
    <scope>NUCLEOTIDE SEQUENCE [LARGE SCALE GENOMIC DNA]</scope>
    <source>
        <strain evidence="4">if_2019</strain>
        <tissue evidence="3">Muscle</tissue>
    </source>
</reference>
<evidence type="ECO:0000313" key="3">
    <source>
        <dbReference type="EMBL" id="MEQ2228496.1"/>
    </source>
</evidence>
<protein>
    <submittedName>
        <fullName evidence="3">Uncharacterized protein</fullName>
    </submittedName>
</protein>
<evidence type="ECO:0000313" key="4">
    <source>
        <dbReference type="Proteomes" id="UP001482620"/>
    </source>
</evidence>
<name>A0ABV0T6X9_9TELE</name>
<sequence>MNLITAPLAAPLVLAVWNPQQQSTITHLYVHPYDTPPLASPPGRQNKEIITNKHPSPPPANLSLCGYTHLSSLELHHLSNMSSCISPVNPEELLSHLLVSIYCSNFSLVFVIVVCTRVSNQTNKTTTVSQYHGINIKFEK</sequence>
<organism evidence="3 4">
    <name type="scientific">Ilyodon furcidens</name>
    <name type="common">goldbreast splitfin</name>
    <dbReference type="NCBI Taxonomy" id="33524"/>
    <lineage>
        <taxon>Eukaryota</taxon>
        <taxon>Metazoa</taxon>
        <taxon>Chordata</taxon>
        <taxon>Craniata</taxon>
        <taxon>Vertebrata</taxon>
        <taxon>Euteleostomi</taxon>
        <taxon>Actinopterygii</taxon>
        <taxon>Neopterygii</taxon>
        <taxon>Teleostei</taxon>
        <taxon>Neoteleostei</taxon>
        <taxon>Acanthomorphata</taxon>
        <taxon>Ovalentaria</taxon>
        <taxon>Atherinomorphae</taxon>
        <taxon>Cyprinodontiformes</taxon>
        <taxon>Goodeidae</taxon>
        <taxon>Ilyodon</taxon>
    </lineage>
</organism>
<dbReference type="Proteomes" id="UP001482620">
    <property type="component" value="Unassembled WGS sequence"/>
</dbReference>
<comment type="caution">
    <text evidence="3">The sequence shown here is derived from an EMBL/GenBank/DDBJ whole genome shotgun (WGS) entry which is preliminary data.</text>
</comment>
<keyword evidence="1" id="KW-0812">Transmembrane</keyword>
<keyword evidence="4" id="KW-1185">Reference proteome</keyword>
<feature type="chain" id="PRO_5045963820" evidence="2">
    <location>
        <begin position="16"/>
        <end position="140"/>
    </location>
</feature>
<feature type="signal peptide" evidence="2">
    <location>
        <begin position="1"/>
        <end position="15"/>
    </location>
</feature>
<gene>
    <name evidence="3" type="ORF">ILYODFUR_009502</name>
</gene>
<evidence type="ECO:0000256" key="1">
    <source>
        <dbReference type="SAM" id="Phobius"/>
    </source>
</evidence>
<keyword evidence="1" id="KW-0472">Membrane</keyword>